<reference evidence="3 4" key="1">
    <citation type="submission" date="2018-11" db="EMBL/GenBank/DDBJ databases">
        <title>Draft genome analysis of Rheinheimera mesophila isolated from an industrial waste site.</title>
        <authorList>
            <person name="Yu Q."/>
            <person name="Qi Y."/>
            <person name="Zhang H."/>
            <person name="Lu Y."/>
            <person name="Pu J."/>
        </authorList>
    </citation>
    <scope>NUCLEOTIDE SEQUENCE [LARGE SCALE GENOMIC DNA]</scope>
    <source>
        <strain evidence="3 4">IITR13</strain>
    </source>
</reference>
<evidence type="ECO:0000259" key="2">
    <source>
        <dbReference type="Pfam" id="PF14321"/>
    </source>
</evidence>
<comment type="caution">
    <text evidence="3">The sequence shown here is derived from an EMBL/GenBank/DDBJ whole genome shotgun (WGS) entry which is preliminary data.</text>
</comment>
<dbReference type="OrthoDB" id="7062064at2"/>
<feature type="signal peptide" evidence="1">
    <location>
        <begin position="1"/>
        <end position="24"/>
    </location>
</feature>
<evidence type="ECO:0000313" key="3">
    <source>
        <dbReference type="EMBL" id="RRJ23477.1"/>
    </source>
</evidence>
<protein>
    <submittedName>
        <fullName evidence="3">DUF4382 domain-containing protein</fullName>
    </submittedName>
</protein>
<gene>
    <name evidence="3" type="ORF">EIK76_05260</name>
</gene>
<proteinExistence type="predicted"/>
<feature type="domain" description="DUF4382" evidence="2">
    <location>
        <begin position="35"/>
        <end position="191"/>
    </location>
</feature>
<dbReference type="AlphaFoldDB" id="A0A3P3QQM1"/>
<dbReference type="Pfam" id="PF14321">
    <property type="entry name" value="DUF4382"/>
    <property type="match status" value="1"/>
</dbReference>
<dbReference type="RefSeq" id="WP_046519987.1">
    <property type="nucleotide sequence ID" value="NZ_LAVS01000021.1"/>
</dbReference>
<evidence type="ECO:0000313" key="4">
    <source>
        <dbReference type="Proteomes" id="UP000276260"/>
    </source>
</evidence>
<organism evidence="3 4">
    <name type="scientific">Rheinheimera mesophila</name>
    <dbReference type="NCBI Taxonomy" id="1547515"/>
    <lineage>
        <taxon>Bacteria</taxon>
        <taxon>Pseudomonadati</taxon>
        <taxon>Pseudomonadota</taxon>
        <taxon>Gammaproteobacteria</taxon>
        <taxon>Chromatiales</taxon>
        <taxon>Chromatiaceae</taxon>
        <taxon>Rheinheimera</taxon>
    </lineage>
</organism>
<accession>A0A3P3QQM1</accession>
<dbReference type="EMBL" id="RRCF01000001">
    <property type="protein sequence ID" value="RRJ23477.1"/>
    <property type="molecule type" value="Genomic_DNA"/>
</dbReference>
<sequence>MNRKQQWKTLALVSALSVNLAACGGGSSEPVEQNASFSLAVSDAPVDGVDKVMLCFGSVELVGNGLGNQTFTPGLESVTANNNSECRDSTGAVVANSIGVDLLTLPGATSLSLISQATVPAGNYGQMRLNIVPGSYIQLSDGTQYPLEVPSNQLRLNGVTLSAGGTFSYTLEFDLRKAMVLANPQKYLLKPTGLRLVNTSEIGHLEGVVSEAFLLANNCAVAPADQNQPVAAVYLYPGSDLELSSLADYGGTETVLPYASAPVLFDGASAYSYELGFIDAGNYTAALTCQLNDEPEQNDQLVFLQGKNLTITSSATPVQLDF</sequence>
<evidence type="ECO:0000256" key="1">
    <source>
        <dbReference type="SAM" id="SignalP"/>
    </source>
</evidence>
<keyword evidence="4" id="KW-1185">Reference proteome</keyword>
<keyword evidence="1" id="KW-0732">Signal</keyword>
<dbReference type="Proteomes" id="UP000276260">
    <property type="component" value="Unassembled WGS sequence"/>
</dbReference>
<feature type="chain" id="PRO_5018723191" evidence="1">
    <location>
        <begin position="25"/>
        <end position="322"/>
    </location>
</feature>
<name>A0A3P3QQM1_9GAMM</name>
<dbReference type="InterPro" id="IPR025491">
    <property type="entry name" value="DUF4382"/>
</dbReference>